<keyword evidence="2" id="KW-1185">Reference proteome</keyword>
<proteinExistence type="predicted"/>
<evidence type="ECO:0000313" key="1">
    <source>
        <dbReference type="EMBL" id="MCM2401792.1"/>
    </source>
</evidence>
<accession>A0ABT0V7F4</accession>
<dbReference type="Proteomes" id="UP001155079">
    <property type="component" value="Unassembled WGS sequence"/>
</dbReference>
<organism evidence="1 2">
    <name type="scientific">Ciceribacter sichuanensis</name>
    <dbReference type="NCBI Taxonomy" id="2949647"/>
    <lineage>
        <taxon>Bacteria</taxon>
        <taxon>Pseudomonadati</taxon>
        <taxon>Pseudomonadota</taxon>
        <taxon>Alphaproteobacteria</taxon>
        <taxon>Hyphomicrobiales</taxon>
        <taxon>Rhizobiaceae</taxon>
        <taxon>Ciceribacter</taxon>
    </lineage>
</organism>
<dbReference type="Pfam" id="PF04317">
    <property type="entry name" value="DUF463"/>
    <property type="match status" value="1"/>
</dbReference>
<reference evidence="1 2" key="1">
    <citation type="submission" date="2022-06" db="EMBL/GenBank/DDBJ databases">
        <authorList>
            <person name="Sun Q."/>
        </authorList>
    </citation>
    <scope>NUCLEOTIDE SEQUENCE [LARGE SCALE GENOMIC DNA]</scope>
    <source>
        <strain evidence="1 2">S153</strain>
    </source>
</reference>
<dbReference type="RefSeq" id="WP_250945160.1">
    <property type="nucleotide sequence ID" value="NZ_JAMQAY010000004.1"/>
</dbReference>
<comment type="caution">
    <text evidence="1">The sequence shown here is derived from an EMBL/GenBank/DDBJ whole genome shotgun (WGS) entry which is preliminary data.</text>
</comment>
<dbReference type="PIRSF" id="PIRSF019381">
    <property type="entry name" value="YcjX"/>
    <property type="match status" value="1"/>
</dbReference>
<dbReference type="InterPro" id="IPR007413">
    <property type="entry name" value="YcjX-like"/>
</dbReference>
<evidence type="ECO:0000313" key="2">
    <source>
        <dbReference type="Proteomes" id="UP001155079"/>
    </source>
</evidence>
<sequence length="491" mass="54544">MPPSLTSISDEAAIVFDNIADRAANLVNPTLRLGVTGLSRAGKTVFISSLVHNLLHGGRLPLFEPQRSGRISNTRLEEQPDDAVPRFQYEDHIRALVKDRVWPDSTRAISELRITIDYKSASGWNRLFSPGRLSIDIVDYPGEWLLDLPLLGQDFREFSERTATLARTGIRAELARDWLVHSSATVMDAPADEMTARRLAESFTAYLKACKSDERSLSTLPPGRFLMPGDLEGSPALTFAPLPDMPDTPAPKGSLRAMMERRYEAYKTVVVKPFFREHFARLDRQIVLIDTLQAINRGPEAVQDLERALADVLACFRPGSNNLLTALIRRRIDRVLVAATKADHLHHESHDHLQALTRRLVERAIHSIGMAGAGIDVMALASVRATREANVRRDGHELPVIVGTPMAGETIGSEHFDGNRKTAVFPGDLPEDPEAFFRALDDPAASHHLPELNIVRFRPPMLEETGGGITLSVPHIRLDRAMQFLFGDRLA</sequence>
<protein>
    <submittedName>
        <fullName evidence="1">YcjX family protein</fullName>
    </submittedName>
</protein>
<dbReference type="PANTHER" id="PTHR38605:SF1">
    <property type="entry name" value="ATPASE"/>
    <property type="match status" value="1"/>
</dbReference>
<gene>
    <name evidence="1" type="ORF">NBH20_11530</name>
</gene>
<dbReference type="EMBL" id="JAMQAY010000004">
    <property type="protein sequence ID" value="MCM2401792.1"/>
    <property type="molecule type" value="Genomic_DNA"/>
</dbReference>
<dbReference type="PANTHER" id="PTHR38605">
    <property type="entry name" value="ATPASE-RELATED"/>
    <property type="match status" value="1"/>
</dbReference>
<name>A0ABT0V7F4_9HYPH</name>